<dbReference type="Pfam" id="PF01813">
    <property type="entry name" value="ATP-synt_D"/>
    <property type="match status" value="1"/>
</dbReference>
<reference evidence="6" key="1">
    <citation type="submission" date="2004-12" db="EMBL/GenBank/DDBJ databases">
        <title>The genome sequence of Borrelia hermsii and Borrelia turicatae: comparative analysis of two agents of endemic N. America relapsing fever.</title>
        <authorList>
            <person name="Porcella S.F."/>
            <person name="Raffel S.J."/>
            <person name="Schrumpf M.E."/>
            <person name="Montgomery B."/>
            <person name="Smith T."/>
            <person name="Schwan T.G."/>
        </authorList>
    </citation>
    <scope>NUCLEOTIDE SEQUENCE [LARGE SCALE GENOMIC DNA]</scope>
    <source>
        <strain evidence="6">HS1 / DAH</strain>
    </source>
</reference>
<accession>A0AA34WD83</accession>
<evidence type="ECO:0000256" key="1">
    <source>
        <dbReference type="ARBA" id="ARBA00005850"/>
    </source>
</evidence>
<evidence type="ECO:0000313" key="6">
    <source>
        <dbReference type="Proteomes" id="UP000008834"/>
    </source>
</evidence>
<dbReference type="KEGG" id="bhr:BH0092"/>
<dbReference type="GO" id="GO:0046961">
    <property type="term" value="F:proton-transporting ATPase activity, rotational mechanism"/>
    <property type="evidence" value="ECO:0007669"/>
    <property type="project" value="InterPro"/>
</dbReference>
<dbReference type="EMBL" id="CP000048">
    <property type="protein sequence ID" value="AAX16613.1"/>
    <property type="molecule type" value="Genomic_DNA"/>
</dbReference>
<evidence type="ECO:0000256" key="3">
    <source>
        <dbReference type="ARBA" id="ARBA00023065"/>
    </source>
</evidence>
<evidence type="ECO:0000256" key="2">
    <source>
        <dbReference type="ARBA" id="ARBA00022448"/>
    </source>
</evidence>
<keyword evidence="3" id="KW-0406">Ion transport</keyword>
<organism evidence="5 6">
    <name type="scientific">Borrelia hermsii (strain HS1 / DAH)</name>
    <dbReference type="NCBI Taxonomy" id="314723"/>
    <lineage>
        <taxon>Bacteria</taxon>
        <taxon>Pseudomonadati</taxon>
        <taxon>Spirochaetota</taxon>
        <taxon>Spirochaetia</taxon>
        <taxon>Spirochaetales</taxon>
        <taxon>Borreliaceae</taxon>
        <taxon>Borrelia</taxon>
    </lineage>
</organism>
<dbReference type="GO" id="GO:0016787">
    <property type="term" value="F:hydrolase activity"/>
    <property type="evidence" value="ECO:0007669"/>
    <property type="project" value="UniProtKB-KW"/>
</dbReference>
<dbReference type="Proteomes" id="UP000008834">
    <property type="component" value="Chromosome"/>
</dbReference>
<gene>
    <name evidence="5" type="ordered locus">BH0092</name>
</gene>
<feature type="coiled-coil region" evidence="4">
    <location>
        <begin position="134"/>
        <end position="161"/>
    </location>
</feature>
<dbReference type="Gene3D" id="1.10.287.3240">
    <property type="match status" value="1"/>
</dbReference>
<sequence>MASKKGLEMPKVKLTKNELKKQKDSLKMFSRYLPTLQLKKQQLHLEIRKIDALKKIRKLEQDKLKRDIKAWISLFGERFAFQDWIQIRRVVRSFANIAGITIPVFDSVEYEDIKHDLLLTPYWVDKGIEAIKRVIQVKAEIEVLNEQTRLLETELNTTSQRVNLFEKVMIPAAKINIKKINVYLGDQQTAAVVRGKMAKASLIKGR</sequence>
<keyword evidence="5" id="KW-0378">Hydrolase</keyword>
<dbReference type="AlphaFoldDB" id="A0AA34WD83"/>
<name>A0AA34WD83_BORHD</name>
<dbReference type="InterPro" id="IPR002699">
    <property type="entry name" value="V_ATPase_D"/>
</dbReference>
<comment type="similarity">
    <text evidence="1">Belongs to the V-ATPase D subunit family.</text>
</comment>
<proteinExistence type="inferred from homology"/>
<dbReference type="NCBIfam" id="TIGR00309">
    <property type="entry name" value="V_ATPase_subD"/>
    <property type="match status" value="1"/>
</dbReference>
<protein>
    <submittedName>
        <fullName evidence="5">V-type sodium ATP synthase subunit D</fullName>
        <ecNumber evidence="5">3.6.3.15</ecNumber>
    </submittedName>
</protein>
<evidence type="ECO:0000256" key="4">
    <source>
        <dbReference type="SAM" id="Coils"/>
    </source>
</evidence>
<dbReference type="NCBIfam" id="NF002565">
    <property type="entry name" value="PRK02195.1"/>
    <property type="match status" value="1"/>
</dbReference>
<evidence type="ECO:0000313" key="5">
    <source>
        <dbReference type="EMBL" id="AAX16613.1"/>
    </source>
</evidence>
<keyword evidence="4" id="KW-0175">Coiled coil</keyword>
<keyword evidence="2" id="KW-0813">Transport</keyword>
<dbReference type="EC" id="3.6.3.15" evidence="5"/>